<proteinExistence type="predicted"/>
<organism evidence="1 2">
    <name type="scientific">Ameca splendens</name>
    <dbReference type="NCBI Taxonomy" id="208324"/>
    <lineage>
        <taxon>Eukaryota</taxon>
        <taxon>Metazoa</taxon>
        <taxon>Chordata</taxon>
        <taxon>Craniata</taxon>
        <taxon>Vertebrata</taxon>
        <taxon>Euteleostomi</taxon>
        <taxon>Actinopterygii</taxon>
        <taxon>Neopterygii</taxon>
        <taxon>Teleostei</taxon>
        <taxon>Neoteleostei</taxon>
        <taxon>Acanthomorphata</taxon>
        <taxon>Ovalentaria</taxon>
        <taxon>Atherinomorphae</taxon>
        <taxon>Cyprinodontiformes</taxon>
        <taxon>Goodeidae</taxon>
        <taxon>Ameca</taxon>
    </lineage>
</organism>
<evidence type="ECO:0000313" key="1">
    <source>
        <dbReference type="EMBL" id="MEQ2286142.1"/>
    </source>
</evidence>
<comment type="caution">
    <text evidence="1">The sequence shown here is derived from an EMBL/GenBank/DDBJ whole genome shotgun (WGS) entry which is preliminary data.</text>
</comment>
<accession>A0ABV0XXL5</accession>
<gene>
    <name evidence="1" type="ORF">AMECASPLE_039167</name>
</gene>
<name>A0ABV0XXL5_9TELE</name>
<dbReference type="EMBL" id="JAHRIP010017274">
    <property type="protein sequence ID" value="MEQ2286142.1"/>
    <property type="molecule type" value="Genomic_DNA"/>
</dbReference>
<evidence type="ECO:0000313" key="2">
    <source>
        <dbReference type="Proteomes" id="UP001469553"/>
    </source>
</evidence>
<sequence>MTSKLNSTMFYSFMYLVFQEKSWSSFLKMLYRRTSIYNLKPSCSKGLAHVHTCHCEINVFIHFVQHVQSEHFQSIQCFPLRKLWQIINFCTSRPLKGSMW</sequence>
<protein>
    <submittedName>
        <fullName evidence="1">Uncharacterized protein</fullName>
    </submittedName>
</protein>
<reference evidence="1 2" key="1">
    <citation type="submission" date="2021-06" db="EMBL/GenBank/DDBJ databases">
        <authorList>
            <person name="Palmer J.M."/>
        </authorList>
    </citation>
    <scope>NUCLEOTIDE SEQUENCE [LARGE SCALE GENOMIC DNA]</scope>
    <source>
        <strain evidence="1 2">AS_MEX2019</strain>
        <tissue evidence="1">Muscle</tissue>
    </source>
</reference>
<keyword evidence="2" id="KW-1185">Reference proteome</keyword>
<dbReference type="Proteomes" id="UP001469553">
    <property type="component" value="Unassembled WGS sequence"/>
</dbReference>